<dbReference type="OMA" id="MKPHTFA"/>
<dbReference type="EMBL" id="AGCU01134890">
    <property type="status" value="NOT_ANNOTATED_CDS"/>
    <property type="molecule type" value="Genomic_DNA"/>
</dbReference>
<dbReference type="GeneTree" id="ENSGT00940000160807"/>
<dbReference type="eggNOG" id="ENOG502QT83">
    <property type="taxonomic scope" value="Eukaryota"/>
</dbReference>
<proteinExistence type="predicted"/>
<reference evidence="2" key="1">
    <citation type="submission" date="2011-10" db="EMBL/GenBank/DDBJ databases">
        <authorList>
            <consortium name="Soft-shell Turtle Genome Consortium"/>
        </authorList>
    </citation>
    <scope>NUCLEOTIDE SEQUENCE [LARGE SCALE GENOMIC DNA]</scope>
    <source>
        <strain evidence="2">Daiwa-1</strain>
    </source>
</reference>
<name>K7FGQ0_PELSI</name>
<reference evidence="2" key="2">
    <citation type="journal article" date="2013" name="Nat. Genet.">
        <title>The draft genomes of soft-shell turtle and green sea turtle yield insights into the development and evolution of the turtle-specific body plan.</title>
        <authorList>
            <person name="Wang Z."/>
            <person name="Pascual-Anaya J."/>
            <person name="Zadissa A."/>
            <person name="Li W."/>
            <person name="Niimura Y."/>
            <person name="Huang Z."/>
            <person name="Li C."/>
            <person name="White S."/>
            <person name="Xiong Z."/>
            <person name="Fang D."/>
            <person name="Wang B."/>
            <person name="Ming Y."/>
            <person name="Chen Y."/>
            <person name="Zheng Y."/>
            <person name="Kuraku S."/>
            <person name="Pignatelli M."/>
            <person name="Herrero J."/>
            <person name="Beal K."/>
            <person name="Nozawa M."/>
            <person name="Li Q."/>
            <person name="Wang J."/>
            <person name="Zhang H."/>
            <person name="Yu L."/>
            <person name="Shigenobu S."/>
            <person name="Wang J."/>
            <person name="Liu J."/>
            <person name="Flicek P."/>
            <person name="Searle S."/>
            <person name="Wang J."/>
            <person name="Kuratani S."/>
            <person name="Yin Y."/>
            <person name="Aken B."/>
            <person name="Zhang G."/>
            <person name="Irie N."/>
        </authorList>
    </citation>
    <scope>NUCLEOTIDE SEQUENCE [LARGE SCALE GENOMIC DNA]</scope>
    <source>
        <strain evidence="2">Daiwa-1</strain>
    </source>
</reference>
<evidence type="ECO:0000313" key="2">
    <source>
        <dbReference type="Proteomes" id="UP000007267"/>
    </source>
</evidence>
<keyword evidence="2" id="KW-1185">Reference proteome</keyword>
<dbReference type="Proteomes" id="UP000007267">
    <property type="component" value="Unassembled WGS sequence"/>
</dbReference>
<dbReference type="Ensembl" id="ENSPSIT00000007251.1">
    <property type="protein sequence ID" value="ENSPSIP00000007210.1"/>
    <property type="gene ID" value="ENSPSIG00000006636.1"/>
</dbReference>
<organism evidence="1 2">
    <name type="scientific">Pelodiscus sinensis</name>
    <name type="common">Chinese softshell turtle</name>
    <name type="synonym">Trionyx sinensis</name>
    <dbReference type="NCBI Taxonomy" id="13735"/>
    <lineage>
        <taxon>Eukaryota</taxon>
        <taxon>Metazoa</taxon>
        <taxon>Chordata</taxon>
        <taxon>Craniata</taxon>
        <taxon>Vertebrata</taxon>
        <taxon>Euteleostomi</taxon>
        <taxon>Archelosauria</taxon>
        <taxon>Testudinata</taxon>
        <taxon>Testudines</taxon>
        <taxon>Cryptodira</taxon>
        <taxon>Trionychia</taxon>
        <taxon>Trionychidae</taxon>
        <taxon>Pelodiscus</taxon>
    </lineage>
</organism>
<dbReference type="HOGENOM" id="CLU_021316_5_0_1"/>
<dbReference type="PANTHER" id="PTHR45913">
    <property type="entry name" value="EPM2A-INTERACTING PROTEIN 1"/>
    <property type="match status" value="1"/>
</dbReference>
<reference evidence="1" key="3">
    <citation type="submission" date="2025-08" db="UniProtKB">
        <authorList>
            <consortium name="Ensembl"/>
        </authorList>
    </citation>
    <scope>IDENTIFICATION</scope>
</reference>
<dbReference type="STRING" id="13735.ENSPSIP00000007210"/>
<dbReference type="AlphaFoldDB" id="K7FGQ0"/>
<sequence>ITAGVERPQCIICMKVLSNASLKPNTLQCHLNIKHPQFKSRDVFEKAGVKKCQLDVDGSYQQQKLAAIEASYIVALKTVKAKKAHIIAHNLVPCTKETANLLVGTNALKKLQRLSMSNNAIKRSITNMSNDIKSQVIEEIKNSPRGLFSMQLDETTDVCNLAQLMVYVWDIKNEYEKEEYLFCKPQTTTAAQDVFTILNIFFEEHSIEWKNLCSICTDGAPAMLGCKSGFQTLVKNISLKVTRTHCFIHRQILATKTLLIFLNQVLNEIIKAVHFIKSSILRTHIFKNLCLELGSLHEVLLFHTEVRWLSKGKVLNRVFEKQNELKTFFVLQNKTEFEYLFTENKNLYKIVYLVDSFGLLNDLNVSLQGPNSTLEKIKSFRMKLQLWSSKIDIKKYVSNPRNLSKYKLHINNDLRLSIQENLRHLSDELLRYFPDTDEKLFALATNPFSMDVCVVPQGTQEQFIDMMNSNDIKTEFSTMPNNPFWIRCRVDYPLSEIVLRILLPFSKTFLCESGFSHLLTIIEIKALTTTIPRIQQLAKQRQAQPSH</sequence>
<reference evidence="1" key="4">
    <citation type="submission" date="2025-09" db="UniProtKB">
        <authorList>
            <consortium name="Ensembl"/>
        </authorList>
    </citation>
    <scope>IDENTIFICATION</scope>
</reference>
<protein>
    <submittedName>
        <fullName evidence="1">Uncharacterized protein</fullName>
    </submittedName>
</protein>
<accession>K7FGQ0</accession>
<dbReference type="PANTHER" id="PTHR45913:SF22">
    <property type="entry name" value="SCAN BOX DOMAIN-CONTAINING PROTEIN"/>
    <property type="match status" value="1"/>
</dbReference>
<dbReference type="InterPro" id="IPR012337">
    <property type="entry name" value="RNaseH-like_sf"/>
</dbReference>
<evidence type="ECO:0000313" key="1">
    <source>
        <dbReference type="Ensembl" id="ENSPSIP00000007210.1"/>
    </source>
</evidence>
<dbReference type="SUPFAM" id="SSF53098">
    <property type="entry name" value="Ribonuclease H-like"/>
    <property type="match status" value="1"/>
</dbReference>